<proteinExistence type="predicted"/>
<dbReference type="EMBL" id="CAFAAH010000111">
    <property type="protein sequence ID" value="CAB4797714.1"/>
    <property type="molecule type" value="Genomic_DNA"/>
</dbReference>
<sequence length="169" mass="18021">MPPSRFRTAEFPVPLRMRCPVALGRRRRSRPSSSNLAAATRAGINGAAALTGSGCDPSGVCAAGLPFAAFSWGSLTFRSLTFGVLTLGVLTFASLTWGSSATLRLFTLGDFLEASCAEFFFSESFLECFLFLELLATGSPISCDLKIGSNDTHNRVPCHLKALFAQRTG</sequence>
<evidence type="ECO:0000313" key="1">
    <source>
        <dbReference type="EMBL" id="CAB4797714.1"/>
    </source>
</evidence>
<protein>
    <submittedName>
        <fullName evidence="1">Unannotated protein</fullName>
    </submittedName>
</protein>
<dbReference type="AlphaFoldDB" id="A0A6J6XQ48"/>
<accession>A0A6J6XQ48</accession>
<organism evidence="1">
    <name type="scientific">freshwater metagenome</name>
    <dbReference type="NCBI Taxonomy" id="449393"/>
    <lineage>
        <taxon>unclassified sequences</taxon>
        <taxon>metagenomes</taxon>
        <taxon>ecological metagenomes</taxon>
    </lineage>
</organism>
<name>A0A6J6XQ48_9ZZZZ</name>
<reference evidence="1" key="1">
    <citation type="submission" date="2020-05" db="EMBL/GenBank/DDBJ databases">
        <authorList>
            <person name="Chiriac C."/>
            <person name="Salcher M."/>
            <person name="Ghai R."/>
            <person name="Kavagutti S V."/>
        </authorList>
    </citation>
    <scope>NUCLEOTIDE SEQUENCE</scope>
</reference>
<gene>
    <name evidence="1" type="ORF">UFOPK2996_00888</name>
</gene>